<dbReference type="InterPro" id="IPR051546">
    <property type="entry name" value="Aspartate_Ammonia-Lyase"/>
</dbReference>
<protein>
    <submittedName>
        <fullName evidence="1">Aspartate ammonia-lyase AspA domain protein</fullName>
        <ecNumber evidence="1">4.3.1.1</ecNumber>
    </submittedName>
</protein>
<dbReference type="GO" id="GO:0008797">
    <property type="term" value="F:aspartate ammonia-lyase activity"/>
    <property type="evidence" value="ECO:0007669"/>
    <property type="project" value="UniProtKB-EC"/>
</dbReference>
<dbReference type="SUPFAM" id="SSF48557">
    <property type="entry name" value="L-aspartase-like"/>
    <property type="match status" value="1"/>
</dbReference>
<dbReference type="AlphaFoldDB" id="A0A256FNR9"/>
<dbReference type="PANTHER" id="PTHR42696:SF2">
    <property type="entry name" value="ASPARTATE AMMONIA-LYASE"/>
    <property type="match status" value="1"/>
</dbReference>
<dbReference type="InterPro" id="IPR008948">
    <property type="entry name" value="L-Aspartase-like"/>
</dbReference>
<dbReference type="GO" id="GO:0005829">
    <property type="term" value="C:cytosol"/>
    <property type="evidence" value="ECO:0007669"/>
    <property type="project" value="TreeGrafter"/>
</dbReference>
<proteinExistence type="predicted"/>
<gene>
    <name evidence="1" type="primary">aspA</name>
    <name evidence="1" type="ORF">CEV33_4493</name>
</gene>
<accession>A0A256FNR9</accession>
<name>A0A256FNR9_9HYPH</name>
<dbReference type="EMBL" id="NNRL01000151">
    <property type="protein sequence ID" value="OYR16483.1"/>
    <property type="molecule type" value="Genomic_DNA"/>
</dbReference>
<dbReference type="EC" id="4.3.1.1" evidence="1"/>
<comment type="caution">
    <text evidence="1">The sequence shown here is derived from an EMBL/GenBank/DDBJ whole genome shotgun (WGS) entry which is preliminary data.</text>
</comment>
<reference evidence="1 2" key="1">
    <citation type="submission" date="2017-07" db="EMBL/GenBank/DDBJ databases">
        <title>Phylogenetic study on the rhizospheric bacterium Ochrobactrum sp. A44.</title>
        <authorList>
            <person name="Krzyzanowska D.M."/>
            <person name="Ossowicki A."/>
            <person name="Rajewska M."/>
            <person name="Maciag T."/>
            <person name="Kaczynski Z."/>
            <person name="Czerwicka M."/>
            <person name="Jafra S."/>
        </authorList>
    </citation>
    <scope>NUCLEOTIDE SEQUENCE [LARGE SCALE GENOMIC DNA]</scope>
    <source>
        <strain evidence="1 2">OgA9a</strain>
    </source>
</reference>
<evidence type="ECO:0000313" key="2">
    <source>
        <dbReference type="Proteomes" id="UP000216478"/>
    </source>
</evidence>
<organism evidence="1 2">
    <name type="scientific">Brucella grignonensis</name>
    <dbReference type="NCBI Taxonomy" id="94627"/>
    <lineage>
        <taxon>Bacteria</taxon>
        <taxon>Pseudomonadati</taxon>
        <taxon>Pseudomonadota</taxon>
        <taxon>Alphaproteobacteria</taxon>
        <taxon>Hyphomicrobiales</taxon>
        <taxon>Brucellaceae</taxon>
        <taxon>Brucella/Ochrobactrum group</taxon>
        <taxon>Brucella</taxon>
    </lineage>
</organism>
<keyword evidence="1" id="KW-0456">Lyase</keyword>
<keyword evidence="2" id="KW-1185">Reference proteome</keyword>
<dbReference type="PANTHER" id="PTHR42696">
    <property type="entry name" value="ASPARTATE AMMONIA-LYASE"/>
    <property type="match status" value="1"/>
</dbReference>
<evidence type="ECO:0000313" key="1">
    <source>
        <dbReference type="EMBL" id="OYR16483.1"/>
    </source>
</evidence>
<dbReference type="RefSeq" id="WP_374817392.1">
    <property type="nucleotide sequence ID" value="NZ_JBHEER010000007.1"/>
</dbReference>
<dbReference type="GO" id="GO:0006531">
    <property type="term" value="P:aspartate metabolic process"/>
    <property type="evidence" value="ECO:0007669"/>
    <property type="project" value="TreeGrafter"/>
</dbReference>
<dbReference type="Proteomes" id="UP000216478">
    <property type="component" value="Unassembled WGS sequence"/>
</dbReference>
<sequence>MQSANRSGRLQYHAEKINSVIPEVANQTAFAIIGRDMTIAMAAECSQLWLNAFEPILVSLRSDYALKHIAEKWEPVFRYQHA</sequence>